<keyword evidence="2" id="KW-1185">Reference proteome</keyword>
<dbReference type="AlphaFoldDB" id="A0A8E2F4B2"/>
<evidence type="ECO:0000313" key="2">
    <source>
        <dbReference type="Proteomes" id="UP000250140"/>
    </source>
</evidence>
<proteinExistence type="predicted"/>
<name>A0A8E2F4B2_9PEZI</name>
<reference evidence="1 2" key="1">
    <citation type="journal article" date="2016" name="Nat. Commun.">
        <title>Ectomycorrhizal ecology is imprinted in the genome of the dominant symbiotic fungus Cenococcum geophilum.</title>
        <authorList>
            <consortium name="DOE Joint Genome Institute"/>
            <person name="Peter M."/>
            <person name="Kohler A."/>
            <person name="Ohm R.A."/>
            <person name="Kuo A."/>
            <person name="Krutzmann J."/>
            <person name="Morin E."/>
            <person name="Arend M."/>
            <person name="Barry K.W."/>
            <person name="Binder M."/>
            <person name="Choi C."/>
            <person name="Clum A."/>
            <person name="Copeland A."/>
            <person name="Grisel N."/>
            <person name="Haridas S."/>
            <person name="Kipfer T."/>
            <person name="LaButti K."/>
            <person name="Lindquist E."/>
            <person name="Lipzen A."/>
            <person name="Maire R."/>
            <person name="Meier B."/>
            <person name="Mihaltcheva S."/>
            <person name="Molinier V."/>
            <person name="Murat C."/>
            <person name="Poggeler S."/>
            <person name="Quandt C.A."/>
            <person name="Sperisen C."/>
            <person name="Tritt A."/>
            <person name="Tisserant E."/>
            <person name="Crous P.W."/>
            <person name="Henrissat B."/>
            <person name="Nehls U."/>
            <person name="Egli S."/>
            <person name="Spatafora J.W."/>
            <person name="Grigoriev I.V."/>
            <person name="Martin F.M."/>
        </authorList>
    </citation>
    <scope>NUCLEOTIDE SEQUENCE [LARGE SCALE GENOMIC DNA]</scope>
    <source>
        <strain evidence="1 2">CBS 207.34</strain>
    </source>
</reference>
<dbReference type="PANTHER" id="PTHR35392">
    <property type="entry name" value="ZN(II)2CYS6 TRANSCRIPTION FACTOR (EUROFUNG)-RELATED-RELATED"/>
    <property type="match status" value="1"/>
</dbReference>
<accession>A0A8E2F4B2</accession>
<dbReference type="OrthoDB" id="5362630at2759"/>
<evidence type="ECO:0000313" key="1">
    <source>
        <dbReference type="EMBL" id="OCL09703.1"/>
    </source>
</evidence>
<sequence length="282" mass="32250">MRPAFKIILQEFVPLQSDPLSKKWNHGKEIVELMLPAFAIAKGQQSATERSLDNLLKVHRSLLLQELGHGQDTVISLTLQEAIRHHQKWEMVHGALSLCVITRLASKSFNIAGDESLGISEVEDPQSPYYNRKPIPPLLDAQIDHILMTKMSKVKKKVLSELKRRVFATREKKRENWYPVFLTIFNPKQSYPPKVLSMMEGWEHSAENLRAHFHSVCQGQLPFFEDWDVKETQKAADIDGLTVSYLKQMRLILSERRNSLTRGMGSSDPSPAWISALITLNE</sequence>
<dbReference type="EMBL" id="KV749378">
    <property type="protein sequence ID" value="OCL09703.1"/>
    <property type="molecule type" value="Genomic_DNA"/>
</dbReference>
<dbReference type="PANTHER" id="PTHR35392:SF3">
    <property type="entry name" value="ZN(2)-C6 FUNGAL-TYPE DOMAIN-CONTAINING PROTEIN"/>
    <property type="match status" value="1"/>
</dbReference>
<dbReference type="Proteomes" id="UP000250140">
    <property type="component" value="Unassembled WGS sequence"/>
</dbReference>
<gene>
    <name evidence="1" type="ORF">AOQ84DRAFT_220524</name>
</gene>
<organism evidence="1 2">
    <name type="scientific">Glonium stellatum</name>
    <dbReference type="NCBI Taxonomy" id="574774"/>
    <lineage>
        <taxon>Eukaryota</taxon>
        <taxon>Fungi</taxon>
        <taxon>Dikarya</taxon>
        <taxon>Ascomycota</taxon>
        <taxon>Pezizomycotina</taxon>
        <taxon>Dothideomycetes</taxon>
        <taxon>Pleosporomycetidae</taxon>
        <taxon>Gloniales</taxon>
        <taxon>Gloniaceae</taxon>
        <taxon>Glonium</taxon>
    </lineage>
</organism>
<dbReference type="InterPro" id="IPR052973">
    <property type="entry name" value="Fungal_sec-metab_reg_TF"/>
</dbReference>
<protein>
    <submittedName>
        <fullName evidence="1">Uncharacterized protein</fullName>
    </submittedName>
</protein>